<dbReference type="PROSITE" id="PS50994">
    <property type="entry name" value="INTEGRASE"/>
    <property type="match status" value="1"/>
</dbReference>
<evidence type="ECO:0000313" key="4">
    <source>
        <dbReference type="Proteomes" id="UP000469523"/>
    </source>
</evidence>
<dbReference type="GO" id="GO:0006313">
    <property type="term" value="P:DNA transposition"/>
    <property type="evidence" value="ECO:0007669"/>
    <property type="project" value="InterPro"/>
</dbReference>
<dbReference type="InterPro" id="IPR001584">
    <property type="entry name" value="Integrase_cat-core"/>
</dbReference>
<comment type="function">
    <text evidence="1">Involved in the transposition of the insertion sequence.</text>
</comment>
<dbReference type="InterPro" id="IPR009057">
    <property type="entry name" value="Homeodomain-like_sf"/>
</dbReference>
<dbReference type="RefSeq" id="WP_154439633.1">
    <property type="nucleotide sequence ID" value="NZ_JAHLPJ010000001.1"/>
</dbReference>
<dbReference type="PANTHER" id="PTHR46889:SF4">
    <property type="entry name" value="TRANSPOSASE INSO FOR INSERTION SEQUENCE ELEMENT IS911B-RELATED"/>
    <property type="match status" value="1"/>
</dbReference>
<dbReference type="Gene3D" id="3.30.420.10">
    <property type="entry name" value="Ribonuclease H-like superfamily/Ribonuclease H"/>
    <property type="match status" value="1"/>
</dbReference>
<dbReference type="Pfam" id="PF13276">
    <property type="entry name" value="HTH_21"/>
    <property type="match status" value="1"/>
</dbReference>
<reference evidence="3 4" key="1">
    <citation type="submission" date="2019-09" db="EMBL/GenBank/DDBJ databases">
        <title>In-depth cultivation of the pig gut microbiome towards novel bacterial diversity and tailored functional studies.</title>
        <authorList>
            <person name="Wylensek D."/>
            <person name="Hitch T.C.A."/>
            <person name="Clavel T."/>
        </authorList>
    </citation>
    <scope>NUCLEOTIDE SEQUENCE [LARGE SCALE GENOMIC DNA]</scope>
    <source>
        <strain evidence="3 4">WCA3-693-APC-4?</strain>
    </source>
</reference>
<dbReference type="GO" id="GO:0003677">
    <property type="term" value="F:DNA binding"/>
    <property type="evidence" value="ECO:0007669"/>
    <property type="project" value="InterPro"/>
</dbReference>
<name>A0A6N7XHS0_9FIRM</name>
<proteinExistence type="predicted"/>
<dbReference type="InterPro" id="IPR036397">
    <property type="entry name" value="RNaseH_sf"/>
</dbReference>
<dbReference type="PANTHER" id="PTHR46889">
    <property type="entry name" value="TRANSPOSASE INSF FOR INSERTION SEQUENCE IS3B-RELATED"/>
    <property type="match status" value="1"/>
</dbReference>
<evidence type="ECO:0000259" key="2">
    <source>
        <dbReference type="PROSITE" id="PS50994"/>
    </source>
</evidence>
<dbReference type="InterPro" id="IPR048020">
    <property type="entry name" value="Transpos_IS3"/>
</dbReference>
<dbReference type="InterPro" id="IPR050900">
    <property type="entry name" value="Transposase_IS3/IS150/IS904"/>
</dbReference>
<dbReference type="Pfam" id="PF01527">
    <property type="entry name" value="HTH_Tnp_1"/>
    <property type="match status" value="1"/>
</dbReference>
<dbReference type="Gene3D" id="1.10.10.60">
    <property type="entry name" value="Homeodomain-like"/>
    <property type="match status" value="1"/>
</dbReference>
<organism evidence="3 4">
    <name type="scientific">Tissierella pigra</name>
    <dbReference type="NCBI Taxonomy" id="2607614"/>
    <lineage>
        <taxon>Bacteria</taxon>
        <taxon>Bacillati</taxon>
        <taxon>Bacillota</taxon>
        <taxon>Tissierellia</taxon>
        <taxon>Tissierellales</taxon>
        <taxon>Tissierellaceae</taxon>
        <taxon>Tissierella</taxon>
    </lineage>
</organism>
<feature type="domain" description="Integrase catalytic" evidence="2">
    <location>
        <begin position="209"/>
        <end position="369"/>
    </location>
</feature>
<dbReference type="SUPFAM" id="SSF53098">
    <property type="entry name" value="Ribonuclease H-like"/>
    <property type="match status" value="1"/>
</dbReference>
<dbReference type="InterPro" id="IPR002514">
    <property type="entry name" value="Transposase_8"/>
</dbReference>
<dbReference type="SUPFAM" id="SSF46689">
    <property type="entry name" value="Homeodomain-like"/>
    <property type="match status" value="1"/>
</dbReference>
<protein>
    <submittedName>
        <fullName evidence="3">IS3 family transposase</fullName>
    </submittedName>
</protein>
<accession>A0A6N7XHS0</accession>
<dbReference type="AlphaFoldDB" id="A0A6N7XHS0"/>
<evidence type="ECO:0000313" key="3">
    <source>
        <dbReference type="EMBL" id="MSU01216.1"/>
    </source>
</evidence>
<dbReference type="NCBIfam" id="NF033516">
    <property type="entry name" value="transpos_IS3"/>
    <property type="match status" value="1"/>
</dbReference>
<dbReference type="EMBL" id="VUNQ01000012">
    <property type="protein sequence ID" value="MSU01216.1"/>
    <property type="molecule type" value="Genomic_DNA"/>
</dbReference>
<dbReference type="InterPro" id="IPR012337">
    <property type="entry name" value="RNaseH-like_sf"/>
</dbReference>
<sequence>MTKRERRTYTPEFKEQMVKLYESGKSKKDIIAEYDLTPTAFNTWIKRSQTTGSFKEKDNRSPEENELIKLRKENQQLKMENDIFKASGADIRTKVVVIKNNSHKYSISAMCKVLQIPRSTYYYESKVKEPTDEITPKVIEIFKASRNNYGTRKIKVELKKAGYIVSRRKIGRIMKQNGLVSNYTIAKYRPHVNKCNESKIANELNREFNTDKPYSAVVSDLTYVRVNRKWNYVCFLVDLFNREIIGYSAGPNKDAPLVYRAFARVKTRLDNITLFHTDRGNEFKNKIIDEVLDTFNIRRSLSMKGCPHDNAVAEATFKIFKTEFANNYHFETLEQLEIMLADYVNWFNNIRIHGTLGYLSPRQYKLHNLKKTV</sequence>
<dbReference type="GO" id="GO:0015074">
    <property type="term" value="P:DNA integration"/>
    <property type="evidence" value="ECO:0007669"/>
    <property type="project" value="InterPro"/>
</dbReference>
<gene>
    <name evidence="3" type="ORF">FYJ83_07010</name>
</gene>
<dbReference type="GO" id="GO:0004803">
    <property type="term" value="F:transposase activity"/>
    <property type="evidence" value="ECO:0007669"/>
    <property type="project" value="InterPro"/>
</dbReference>
<dbReference type="Proteomes" id="UP000469523">
    <property type="component" value="Unassembled WGS sequence"/>
</dbReference>
<keyword evidence="4" id="KW-1185">Reference proteome</keyword>
<dbReference type="Pfam" id="PF00665">
    <property type="entry name" value="rve"/>
    <property type="match status" value="1"/>
</dbReference>
<evidence type="ECO:0000256" key="1">
    <source>
        <dbReference type="ARBA" id="ARBA00002286"/>
    </source>
</evidence>
<dbReference type="Pfam" id="PF13333">
    <property type="entry name" value="rve_2"/>
    <property type="match status" value="1"/>
</dbReference>
<comment type="caution">
    <text evidence="3">The sequence shown here is derived from an EMBL/GenBank/DDBJ whole genome shotgun (WGS) entry which is preliminary data.</text>
</comment>
<dbReference type="InterPro" id="IPR025948">
    <property type="entry name" value="HTH-like_dom"/>
</dbReference>